<feature type="non-terminal residue" evidence="2">
    <location>
        <position position="371"/>
    </location>
</feature>
<dbReference type="EMBL" id="JH711583">
    <property type="protein sequence ID" value="EIW77848.1"/>
    <property type="molecule type" value="Genomic_DNA"/>
</dbReference>
<dbReference type="OMA" id="RDIANTQ"/>
<comment type="caution">
    <text evidence="2">The sequence shown here is derived from an EMBL/GenBank/DDBJ whole genome shotgun (WGS) entry which is preliminary data.</text>
</comment>
<evidence type="ECO:0000313" key="2">
    <source>
        <dbReference type="EMBL" id="EIW77848.1"/>
    </source>
</evidence>
<dbReference type="RefSeq" id="XP_007771755.1">
    <property type="nucleotide sequence ID" value="XM_007773565.1"/>
</dbReference>
<accession>A0A5M3MF36</accession>
<protein>
    <recommendedName>
        <fullName evidence="4">CCHC-type domain-containing protein</fullName>
    </recommendedName>
</protein>
<feature type="compositionally biased region" description="Polar residues" evidence="1">
    <location>
        <begin position="59"/>
        <end position="69"/>
    </location>
</feature>
<feature type="region of interest" description="Disordered" evidence="1">
    <location>
        <begin position="56"/>
        <end position="77"/>
    </location>
</feature>
<reference evidence="3" key="1">
    <citation type="journal article" date="2012" name="Science">
        <title>The Paleozoic origin of enzymatic lignin decomposition reconstructed from 31 fungal genomes.</title>
        <authorList>
            <person name="Floudas D."/>
            <person name="Binder M."/>
            <person name="Riley R."/>
            <person name="Barry K."/>
            <person name="Blanchette R.A."/>
            <person name="Henrissat B."/>
            <person name="Martinez A.T."/>
            <person name="Otillar R."/>
            <person name="Spatafora J.W."/>
            <person name="Yadav J.S."/>
            <person name="Aerts A."/>
            <person name="Benoit I."/>
            <person name="Boyd A."/>
            <person name="Carlson A."/>
            <person name="Copeland A."/>
            <person name="Coutinho P.M."/>
            <person name="de Vries R.P."/>
            <person name="Ferreira P."/>
            <person name="Findley K."/>
            <person name="Foster B."/>
            <person name="Gaskell J."/>
            <person name="Glotzer D."/>
            <person name="Gorecki P."/>
            <person name="Heitman J."/>
            <person name="Hesse C."/>
            <person name="Hori C."/>
            <person name="Igarashi K."/>
            <person name="Jurgens J.A."/>
            <person name="Kallen N."/>
            <person name="Kersten P."/>
            <person name="Kohler A."/>
            <person name="Kuees U."/>
            <person name="Kumar T.K.A."/>
            <person name="Kuo A."/>
            <person name="LaButti K."/>
            <person name="Larrondo L.F."/>
            <person name="Lindquist E."/>
            <person name="Ling A."/>
            <person name="Lombard V."/>
            <person name="Lucas S."/>
            <person name="Lundell T."/>
            <person name="Martin R."/>
            <person name="McLaughlin D.J."/>
            <person name="Morgenstern I."/>
            <person name="Morin E."/>
            <person name="Murat C."/>
            <person name="Nagy L.G."/>
            <person name="Nolan M."/>
            <person name="Ohm R.A."/>
            <person name="Patyshakuliyeva A."/>
            <person name="Rokas A."/>
            <person name="Ruiz-Duenas F.J."/>
            <person name="Sabat G."/>
            <person name="Salamov A."/>
            <person name="Samejima M."/>
            <person name="Schmutz J."/>
            <person name="Slot J.C."/>
            <person name="St John F."/>
            <person name="Stenlid J."/>
            <person name="Sun H."/>
            <person name="Sun S."/>
            <person name="Syed K."/>
            <person name="Tsang A."/>
            <person name="Wiebenga A."/>
            <person name="Young D."/>
            <person name="Pisabarro A."/>
            <person name="Eastwood D.C."/>
            <person name="Martin F."/>
            <person name="Cullen D."/>
            <person name="Grigoriev I.V."/>
            <person name="Hibbett D.S."/>
        </authorList>
    </citation>
    <scope>NUCLEOTIDE SEQUENCE [LARGE SCALE GENOMIC DNA]</scope>
    <source>
        <strain evidence="3">RWD-64-598 SS2</strain>
    </source>
</reference>
<evidence type="ECO:0008006" key="4">
    <source>
        <dbReference type="Google" id="ProtNLM"/>
    </source>
</evidence>
<evidence type="ECO:0000313" key="3">
    <source>
        <dbReference type="Proteomes" id="UP000053558"/>
    </source>
</evidence>
<name>A0A5M3MF36_CONPW</name>
<dbReference type="AlphaFoldDB" id="A0A5M3MF36"/>
<sequence length="371" mass="40951">MEEAKAEKWAEVVAKKAIEAVVERATNSLVASLSPHVARVQDAAISLADTNKRLETSTRTDITTGNPSTPKAGPRPSFRDVVTQALKDPQSEAQLNQAAKASIKRRQIMFDIPPEATAYPTTLSAKETASRLQLILDATKMDESPELKIRNVSRPQRTCILVEMLTEDAADWLRSPTGASSLASILGDDLHYRPQAFNVFVKFIPLPTEITAPDVLRSCEEANGLYRGALMAARWARAPIKRRPDQRFAHAVVYCRDPITANGLIMNGMVADHDKLSVRKDKKEPIRCAKCQLWGHVAALCLAPRDTCAQCGEDHRTANCNNHGAMHCASCKKSTHASWDRNCPVAEQKRKELDAKYPENSLPLYSTVGSW</sequence>
<evidence type="ECO:0000256" key="1">
    <source>
        <dbReference type="SAM" id="MobiDB-lite"/>
    </source>
</evidence>
<organism evidence="2 3">
    <name type="scientific">Coniophora puteana (strain RWD-64-598)</name>
    <name type="common">Brown rot fungus</name>
    <dbReference type="NCBI Taxonomy" id="741705"/>
    <lineage>
        <taxon>Eukaryota</taxon>
        <taxon>Fungi</taxon>
        <taxon>Dikarya</taxon>
        <taxon>Basidiomycota</taxon>
        <taxon>Agaricomycotina</taxon>
        <taxon>Agaricomycetes</taxon>
        <taxon>Agaricomycetidae</taxon>
        <taxon>Boletales</taxon>
        <taxon>Coniophorineae</taxon>
        <taxon>Coniophoraceae</taxon>
        <taxon>Coniophora</taxon>
    </lineage>
</organism>
<keyword evidence="3" id="KW-1185">Reference proteome</keyword>
<proteinExistence type="predicted"/>
<dbReference type="GeneID" id="19208151"/>
<dbReference type="OrthoDB" id="4230923at2759"/>
<gene>
    <name evidence="2" type="ORF">CONPUDRAFT_61496</name>
</gene>
<dbReference type="Proteomes" id="UP000053558">
    <property type="component" value="Unassembled WGS sequence"/>
</dbReference>
<dbReference type="KEGG" id="cput:CONPUDRAFT_61496"/>
<dbReference type="Gene3D" id="4.10.60.10">
    <property type="entry name" value="Zinc finger, CCHC-type"/>
    <property type="match status" value="1"/>
</dbReference>